<dbReference type="STRING" id="658057.SAMN04488032_10268"/>
<dbReference type="InterPro" id="IPR014710">
    <property type="entry name" value="RmlC-like_jellyroll"/>
</dbReference>
<proteinExistence type="predicted"/>
<keyword evidence="2" id="KW-0413">Isomerase</keyword>
<evidence type="ECO:0000313" key="3">
    <source>
        <dbReference type="Proteomes" id="UP000193307"/>
    </source>
</evidence>
<dbReference type="AlphaFoldDB" id="A0A1Y5RZS1"/>
<dbReference type="RefSeq" id="WP_085847897.1">
    <property type="nucleotide sequence ID" value="NZ_FNZV01000002.1"/>
</dbReference>
<dbReference type="EMBL" id="FWFW01000002">
    <property type="protein sequence ID" value="SLN26701.1"/>
    <property type="molecule type" value="Genomic_DNA"/>
</dbReference>
<dbReference type="Gene3D" id="2.60.120.10">
    <property type="entry name" value="Jelly Rolls"/>
    <property type="match status" value="1"/>
</dbReference>
<dbReference type="Proteomes" id="UP000193307">
    <property type="component" value="Unassembled WGS sequence"/>
</dbReference>
<gene>
    <name evidence="2" type="primary">fdtA</name>
    <name evidence="2" type="ORF">PAM7971_01020</name>
</gene>
<accession>A0A1Y5RZS1</accession>
<dbReference type="OrthoDB" id="9815592at2"/>
<reference evidence="2 3" key="1">
    <citation type="submission" date="2017-03" db="EMBL/GenBank/DDBJ databases">
        <authorList>
            <person name="Afonso C.L."/>
            <person name="Miller P.J."/>
            <person name="Scott M.A."/>
            <person name="Spackman E."/>
            <person name="Goraichik I."/>
            <person name="Dimitrov K.M."/>
            <person name="Suarez D.L."/>
            <person name="Swayne D.E."/>
        </authorList>
    </citation>
    <scope>NUCLEOTIDE SEQUENCE [LARGE SCALE GENOMIC DNA]</scope>
    <source>
        <strain evidence="2 3">CECT 7971</strain>
    </source>
</reference>
<name>A0A1Y5RZS1_9RHOB</name>
<dbReference type="EC" id="5.3.2.3" evidence="2"/>
<dbReference type="CDD" id="cd20292">
    <property type="entry name" value="cupin_QdtA-like"/>
    <property type="match status" value="1"/>
</dbReference>
<sequence>MPISDCRIIDLPKITDQRGNLTFVEGGNHIPFDIKRVYYLYDVPGGSDRGEHAHKNLHQFVICMSGSFDILLNDGKNEQRFHLNRSYFGLYICPMMWRNLDNFSSGAVCMVLASEVYDENDYIRNLDEFKLATS</sequence>
<keyword evidence="3" id="KW-1185">Reference proteome</keyword>
<dbReference type="InterPro" id="IPR008894">
    <property type="entry name" value="QdtA_cupin_dom"/>
</dbReference>
<evidence type="ECO:0000259" key="1">
    <source>
        <dbReference type="Pfam" id="PF05523"/>
    </source>
</evidence>
<protein>
    <submittedName>
        <fullName evidence="2">TDP-4-oxo-6-deoxy-alpha-D-glucose-3, 4-oxoisomerase</fullName>
        <ecNumber evidence="2">5.3.2.3</ecNumber>
    </submittedName>
</protein>
<dbReference type="InterPro" id="IPR011051">
    <property type="entry name" value="RmlC_Cupin_sf"/>
</dbReference>
<organism evidence="2 3">
    <name type="scientific">Pacificibacter marinus</name>
    <dbReference type="NCBI Taxonomy" id="658057"/>
    <lineage>
        <taxon>Bacteria</taxon>
        <taxon>Pseudomonadati</taxon>
        <taxon>Pseudomonadota</taxon>
        <taxon>Alphaproteobacteria</taxon>
        <taxon>Rhodobacterales</taxon>
        <taxon>Roseobacteraceae</taxon>
        <taxon>Pacificibacter</taxon>
    </lineage>
</organism>
<evidence type="ECO:0000313" key="2">
    <source>
        <dbReference type="EMBL" id="SLN26701.1"/>
    </source>
</evidence>
<dbReference type="Pfam" id="PF05523">
    <property type="entry name" value="FdtA"/>
    <property type="match status" value="1"/>
</dbReference>
<feature type="domain" description="Sugar 3,4-ketoisomerase QdtA cupin" evidence="1">
    <location>
        <begin position="5"/>
        <end position="131"/>
    </location>
</feature>
<dbReference type="SUPFAM" id="SSF51182">
    <property type="entry name" value="RmlC-like cupins"/>
    <property type="match status" value="1"/>
</dbReference>
<dbReference type="GO" id="GO:0016853">
    <property type="term" value="F:isomerase activity"/>
    <property type="evidence" value="ECO:0007669"/>
    <property type="project" value="UniProtKB-KW"/>
</dbReference>